<name>A0A6J6UY61_9ZZZZ</name>
<dbReference type="InterPro" id="IPR021421">
    <property type="entry name" value="DUF3071"/>
</dbReference>
<evidence type="ECO:0000313" key="4">
    <source>
        <dbReference type="EMBL" id="CAB4764730.1"/>
    </source>
</evidence>
<feature type="compositionally biased region" description="Polar residues" evidence="1">
    <location>
        <begin position="43"/>
        <end position="61"/>
    </location>
</feature>
<feature type="region of interest" description="Disordered" evidence="1">
    <location>
        <begin position="43"/>
        <end position="63"/>
    </location>
</feature>
<dbReference type="AlphaFoldDB" id="A0A6J6UY61"/>
<organism evidence="4">
    <name type="scientific">freshwater metagenome</name>
    <dbReference type="NCBI Taxonomy" id="449393"/>
    <lineage>
        <taxon>unclassified sequences</taxon>
        <taxon>metagenomes</taxon>
        <taxon>ecological metagenomes</taxon>
    </lineage>
</organism>
<dbReference type="NCBIfam" id="NF040712">
    <property type="entry name" value="SepH"/>
    <property type="match status" value="1"/>
</dbReference>
<evidence type="ECO:0000259" key="2">
    <source>
        <dbReference type="Pfam" id="PF11268"/>
    </source>
</evidence>
<dbReference type="Pfam" id="PF11268">
    <property type="entry name" value="DUF3071"/>
    <property type="match status" value="1"/>
</dbReference>
<reference evidence="4" key="1">
    <citation type="submission" date="2020-05" db="EMBL/GenBank/DDBJ databases">
        <authorList>
            <person name="Chiriac C."/>
            <person name="Salcher M."/>
            <person name="Ghai R."/>
            <person name="Kavagutti S V."/>
        </authorList>
    </citation>
    <scope>NUCLEOTIDE SEQUENCE</scope>
</reference>
<dbReference type="EMBL" id="CAEZXW010000013">
    <property type="protein sequence ID" value="CAB4696678.1"/>
    <property type="molecule type" value="Genomic_DNA"/>
</dbReference>
<evidence type="ECO:0000313" key="3">
    <source>
        <dbReference type="EMBL" id="CAB4696678.1"/>
    </source>
</evidence>
<evidence type="ECO:0000256" key="1">
    <source>
        <dbReference type="SAM" id="MobiDB-lite"/>
    </source>
</evidence>
<sequence>MGVTNPSQPLRVVGRNQEGTLLFVVDRSGNRFELPIDTTLRSALGNSVSTPSSAAPDTTPASKPAAHLRLATLTELPTPREIQTLVRGGASIAEIAERSGLSEEKIDRYAGPILRERFHIAQQALGTVIRRGSSEGAELGSVVATRLTTRGVAKDDMEWDSWRRDDGKWTIVLTYPSNDGVQHAHWVLDNVRRTLTSEDESARWLTGDERSSAEKIATRLEEIAPQLPVAKEPLPERAVIEIARLTAVRDAEPAMEELELEKEVRPEPRKESGRGRTHVPAWDEIMFGTKKDADPFE</sequence>
<dbReference type="InterPro" id="IPR047682">
    <property type="entry name" value="SepH-like"/>
</dbReference>
<gene>
    <name evidence="3" type="ORF">UFOPK2593_00377</name>
    <name evidence="4" type="ORF">UFOPK2894_00135</name>
</gene>
<feature type="region of interest" description="Disordered" evidence="1">
    <location>
        <begin position="256"/>
        <end position="297"/>
    </location>
</feature>
<feature type="compositionally biased region" description="Basic and acidic residues" evidence="1">
    <location>
        <begin position="261"/>
        <end position="274"/>
    </location>
</feature>
<accession>A0A6J6UY61</accession>
<protein>
    <submittedName>
        <fullName evidence="4">Unannotated protein</fullName>
    </submittedName>
</protein>
<feature type="domain" description="DUF3071" evidence="2">
    <location>
        <begin position="8"/>
        <end position="187"/>
    </location>
</feature>
<proteinExistence type="predicted"/>
<dbReference type="EMBL" id="CAEZZQ010000005">
    <property type="protein sequence ID" value="CAB4764730.1"/>
    <property type="molecule type" value="Genomic_DNA"/>
</dbReference>